<dbReference type="GO" id="GO:0006355">
    <property type="term" value="P:regulation of DNA-templated transcription"/>
    <property type="evidence" value="ECO:0007669"/>
    <property type="project" value="InterPro"/>
</dbReference>
<dbReference type="InterPro" id="IPR002182">
    <property type="entry name" value="NB-ARC"/>
</dbReference>
<proteinExistence type="inferred from homology"/>
<dbReference type="EMBL" id="OCTY01000002">
    <property type="protein sequence ID" value="SOJ55774.1"/>
    <property type="molecule type" value="Genomic_DNA"/>
</dbReference>
<dbReference type="InterPro" id="IPR005158">
    <property type="entry name" value="BTAD"/>
</dbReference>
<reference evidence="5 6" key="1">
    <citation type="submission" date="2017-10" db="EMBL/GenBank/DDBJ databases">
        <authorList>
            <consortium name="Urmite Genomes"/>
        </authorList>
    </citation>
    <scope>NUCLEOTIDE SEQUENCE [LARGE SCALE GENOMIC DNA]</scope>
    <source>
        <strain evidence="5 6">FB-527</strain>
    </source>
</reference>
<dbReference type="GO" id="GO:0003677">
    <property type="term" value="F:DNA binding"/>
    <property type="evidence" value="ECO:0007669"/>
    <property type="project" value="UniProtKB-UniRule"/>
</dbReference>
<dbReference type="CDD" id="cd15831">
    <property type="entry name" value="BTAD"/>
    <property type="match status" value="1"/>
</dbReference>
<keyword evidence="2 3" id="KW-0238">DNA-binding</keyword>
<dbReference type="PANTHER" id="PTHR47691:SF3">
    <property type="entry name" value="HTH-TYPE TRANSCRIPTIONAL REGULATOR RV0890C-RELATED"/>
    <property type="match status" value="1"/>
</dbReference>
<dbReference type="GO" id="GO:0000160">
    <property type="term" value="P:phosphorelay signal transduction system"/>
    <property type="evidence" value="ECO:0007669"/>
    <property type="project" value="InterPro"/>
</dbReference>
<evidence type="ECO:0000259" key="4">
    <source>
        <dbReference type="PROSITE" id="PS51755"/>
    </source>
</evidence>
<dbReference type="Gene3D" id="1.25.40.10">
    <property type="entry name" value="Tetratricopeptide repeat domain"/>
    <property type="match status" value="2"/>
</dbReference>
<evidence type="ECO:0000256" key="3">
    <source>
        <dbReference type="PROSITE-ProRule" id="PRU01091"/>
    </source>
</evidence>
<dbReference type="SMART" id="SM01043">
    <property type="entry name" value="BTAD"/>
    <property type="match status" value="1"/>
</dbReference>
<dbReference type="SUPFAM" id="SSF46894">
    <property type="entry name" value="C-terminal effector domain of the bipartite response regulators"/>
    <property type="match status" value="1"/>
</dbReference>
<dbReference type="Gene3D" id="3.40.50.300">
    <property type="entry name" value="P-loop containing nucleotide triphosphate hydrolases"/>
    <property type="match status" value="1"/>
</dbReference>
<dbReference type="SUPFAM" id="SSF52540">
    <property type="entry name" value="P-loop containing nucleoside triphosphate hydrolases"/>
    <property type="match status" value="1"/>
</dbReference>
<dbReference type="Gene3D" id="1.10.10.10">
    <property type="entry name" value="Winged helix-like DNA-binding domain superfamily/Winged helix DNA-binding domain"/>
    <property type="match status" value="1"/>
</dbReference>
<dbReference type="InterPro" id="IPR027417">
    <property type="entry name" value="P-loop_NTPase"/>
</dbReference>
<dbReference type="InterPro" id="IPR011990">
    <property type="entry name" value="TPR-like_helical_dom_sf"/>
</dbReference>
<feature type="DNA-binding region" description="OmpR/PhoB-type" evidence="3">
    <location>
        <begin position="1"/>
        <end position="94"/>
    </location>
</feature>
<dbReference type="InterPro" id="IPR001867">
    <property type="entry name" value="OmpR/PhoB-type_DNA-bd"/>
</dbReference>
<dbReference type="InterPro" id="IPR036388">
    <property type="entry name" value="WH-like_DNA-bd_sf"/>
</dbReference>
<dbReference type="PRINTS" id="PR00364">
    <property type="entry name" value="DISEASERSIST"/>
</dbReference>
<sequence>MAVEFKLLGDMEARVDGRRLEIGHARQRCVLVAFLIDVNRPIPVDQLVDRVWSDRPPHHARNSLAGYVSRLRNLLAGTENTVISREPGGYVLAADPLTVDLYRFRSVVAQARASADPDEAAGLFDRALAIWSGEPFVSLDTPWINDIRGALQAERFSVELDRNDVALRVGRHAELLVEISAAQAANPLDERLAGQLMLAQFRNGRQADSLDTYRRIRERLVEELGVDPGSGLRQLHQHILTGEAEGQAAHPVSRVAAPPHPRVFERLHSGLLRRPTSLVGHQRELGRGRRLPSTVTTFVGRDAEVTQLQELLSVSRLVTVTGVGGVGKTTLAAHTAAKLRQQFTDGAWWVDLAELREGALLTEVVAAALGVRDQLGRALTEVLVDFLGQRQSLVVLDNCEHLIDDVANLAETLLRDCPQLQMLATSREVLDIGGEAVLRLDPLSCPTLGEDPTLGSVAGYAAVQLFVQRARAVVPGFELDVHNATAIARSCARLDGLPLAIELAAARTRVMSAEQIAEELADRFGFLSHGHRGAPTRRQSLMACLDWSYDLCTQSEQRLWRRLSVLVESFDLATARGICGEDVPADEFLDLLSALVDKSILIRTEHHGVVCFRLLETLRDFGNSHTTEAEHLRLARRHAAWYHQLLAEAEAQWFGPQQLQWIERLTRDLPNIREALQFSLTDNPVMAVDMTVAMRQFWLCYAVLSEGCRWASRALDATSPEPSVQRMRALFTVALLTIHHGDMVTGMSWLAEARSLFEVVEDPDTRGRIHFYDAYIALMTGNIDHVQDHLEQAMAATDDFEVQVYSMGAMSWLDIISGDPHGALAWSDKSLALAQSRGDWVMRVAALGTVGAAHWRLGDLQRAEQFLYQCLQLGLEVSNQYEVANGLELLAWITETRNQPRQAAVLMAAAAEISRASGAILASVLVGDFHSECERRVREQLSAAEFQAAWNEGTALNMSDIAEVISPGSR</sequence>
<dbReference type="Pfam" id="PF03704">
    <property type="entry name" value="BTAD"/>
    <property type="match status" value="1"/>
</dbReference>
<protein>
    <submittedName>
        <fullName evidence="5">HTH-type transcriptional regulator</fullName>
    </submittedName>
</protein>
<dbReference type="PANTHER" id="PTHR47691">
    <property type="entry name" value="REGULATOR-RELATED"/>
    <property type="match status" value="1"/>
</dbReference>
<dbReference type="SUPFAM" id="SSF48452">
    <property type="entry name" value="TPR-like"/>
    <property type="match status" value="2"/>
</dbReference>
<evidence type="ECO:0000313" key="6">
    <source>
        <dbReference type="Proteomes" id="UP000554965"/>
    </source>
</evidence>
<name>A0A7Z7ILF5_9MYCO</name>
<evidence type="ECO:0000256" key="2">
    <source>
        <dbReference type="ARBA" id="ARBA00023125"/>
    </source>
</evidence>
<gene>
    <name evidence="5" type="ORF">MSIMFB_03253</name>
</gene>
<dbReference type="AlphaFoldDB" id="A0A7Z7ILF5"/>
<dbReference type="GO" id="GO:0043531">
    <property type="term" value="F:ADP binding"/>
    <property type="evidence" value="ECO:0007669"/>
    <property type="project" value="InterPro"/>
</dbReference>
<keyword evidence="6" id="KW-1185">Reference proteome</keyword>
<organism evidence="5 6">
    <name type="scientific">Mycobacterium simulans</name>
    <dbReference type="NCBI Taxonomy" id="627089"/>
    <lineage>
        <taxon>Bacteria</taxon>
        <taxon>Bacillati</taxon>
        <taxon>Actinomycetota</taxon>
        <taxon>Actinomycetes</taxon>
        <taxon>Mycobacteriales</taxon>
        <taxon>Mycobacteriaceae</taxon>
        <taxon>Mycobacterium</taxon>
    </lineage>
</organism>
<comment type="caution">
    <text evidence="5">The sequence shown here is derived from an EMBL/GenBank/DDBJ whole genome shotgun (WGS) entry which is preliminary data.</text>
</comment>
<evidence type="ECO:0000313" key="5">
    <source>
        <dbReference type="EMBL" id="SOJ55774.1"/>
    </source>
</evidence>
<dbReference type="InterPro" id="IPR016032">
    <property type="entry name" value="Sig_transdc_resp-reg_C-effctor"/>
</dbReference>
<accession>A0A7Z7ILF5</accession>
<dbReference type="PROSITE" id="PS51755">
    <property type="entry name" value="OMPR_PHOB"/>
    <property type="match status" value="1"/>
</dbReference>
<evidence type="ECO:0000256" key="1">
    <source>
        <dbReference type="ARBA" id="ARBA00005820"/>
    </source>
</evidence>
<dbReference type="SMART" id="SM00862">
    <property type="entry name" value="Trans_reg_C"/>
    <property type="match status" value="1"/>
</dbReference>
<dbReference type="Proteomes" id="UP000554965">
    <property type="component" value="Unassembled WGS sequence"/>
</dbReference>
<feature type="domain" description="OmpR/PhoB-type" evidence="4">
    <location>
        <begin position="1"/>
        <end position="94"/>
    </location>
</feature>
<dbReference type="Pfam" id="PF00931">
    <property type="entry name" value="NB-ARC"/>
    <property type="match status" value="1"/>
</dbReference>
<comment type="similarity">
    <text evidence="1">Belongs to the AfsR/DnrI/RedD regulatory family.</text>
</comment>